<dbReference type="OrthoDB" id="295487at2759"/>
<keyword evidence="1" id="KW-1133">Transmembrane helix</keyword>
<evidence type="ECO:0000256" key="1">
    <source>
        <dbReference type="SAM" id="Phobius"/>
    </source>
</evidence>
<reference evidence="2" key="1">
    <citation type="submission" date="2021-01" db="EMBL/GenBank/DDBJ databases">
        <authorList>
            <consortium name="Genoscope - CEA"/>
            <person name="William W."/>
        </authorList>
    </citation>
    <scope>NUCLEOTIDE SEQUENCE</scope>
</reference>
<protein>
    <recommendedName>
        <fullName evidence="4">Transmembrane protein</fullName>
    </recommendedName>
</protein>
<comment type="caution">
    <text evidence="2">The sequence shown here is derived from an EMBL/GenBank/DDBJ whole genome shotgun (WGS) entry which is preliminary data.</text>
</comment>
<keyword evidence="3" id="KW-1185">Reference proteome</keyword>
<evidence type="ECO:0000313" key="2">
    <source>
        <dbReference type="EMBL" id="CAD8178033.1"/>
    </source>
</evidence>
<evidence type="ECO:0008006" key="4">
    <source>
        <dbReference type="Google" id="ProtNLM"/>
    </source>
</evidence>
<keyword evidence="1" id="KW-0472">Membrane</keyword>
<dbReference type="AlphaFoldDB" id="A0A8S1VNB4"/>
<feature type="transmembrane region" description="Helical" evidence="1">
    <location>
        <begin position="176"/>
        <end position="194"/>
    </location>
</feature>
<organism evidence="2 3">
    <name type="scientific">Paramecium pentaurelia</name>
    <dbReference type="NCBI Taxonomy" id="43138"/>
    <lineage>
        <taxon>Eukaryota</taxon>
        <taxon>Sar</taxon>
        <taxon>Alveolata</taxon>
        <taxon>Ciliophora</taxon>
        <taxon>Intramacronucleata</taxon>
        <taxon>Oligohymenophorea</taxon>
        <taxon>Peniculida</taxon>
        <taxon>Parameciidae</taxon>
        <taxon>Paramecium</taxon>
    </lineage>
</organism>
<evidence type="ECO:0000313" key="3">
    <source>
        <dbReference type="Proteomes" id="UP000689195"/>
    </source>
</evidence>
<dbReference type="Proteomes" id="UP000689195">
    <property type="component" value="Unassembled WGS sequence"/>
</dbReference>
<dbReference type="EMBL" id="CAJJDO010000068">
    <property type="protein sequence ID" value="CAD8178033.1"/>
    <property type="molecule type" value="Genomic_DNA"/>
</dbReference>
<sequence>MNMYSYEAYKTDNQNDQKVFDVNNQNKLELEQSKSISTTQKRADFESSVFSALVIQNLFILMMICFGLFTNMQFWLVDQPSDIIDFCYCGFGNTYQCQDECVYSQDEQNYPKPIALFYCSLIIGLIMHIWLNVGLAQIQKQHFLIILLYLAILCLFYIFTLTTFSILIAYTLGVQLIFLSWIIDFVFIFCIAFYTTRTKTQVNYKVGTIFIFIPTLLFLIIYISIYPDSALYICLDCFIVAIHEYFIIAEIIRFRNKEEFTSSILDIMIGSSLLFGSINQCVISLIELCQGFLKKSI</sequence>
<feature type="transmembrane region" description="Helical" evidence="1">
    <location>
        <begin position="143"/>
        <end position="170"/>
    </location>
</feature>
<gene>
    <name evidence="2" type="ORF">PPENT_87.1.T0680231</name>
</gene>
<feature type="transmembrane region" description="Helical" evidence="1">
    <location>
        <begin position="230"/>
        <end position="252"/>
    </location>
</feature>
<proteinExistence type="predicted"/>
<feature type="transmembrane region" description="Helical" evidence="1">
    <location>
        <begin position="114"/>
        <end position="131"/>
    </location>
</feature>
<feature type="transmembrane region" description="Helical" evidence="1">
    <location>
        <begin position="49"/>
        <end position="69"/>
    </location>
</feature>
<feature type="transmembrane region" description="Helical" evidence="1">
    <location>
        <begin position="206"/>
        <end position="224"/>
    </location>
</feature>
<name>A0A8S1VNB4_9CILI</name>
<keyword evidence="1" id="KW-0812">Transmembrane</keyword>
<accession>A0A8S1VNB4</accession>